<dbReference type="SUPFAM" id="SSF50199">
    <property type="entry name" value="Staphylococcal nuclease"/>
    <property type="match status" value="1"/>
</dbReference>
<evidence type="ECO:0000313" key="5">
    <source>
        <dbReference type="EMBL" id="KKP36971.1"/>
    </source>
</evidence>
<dbReference type="PANTHER" id="PTHR12302">
    <property type="entry name" value="EBNA2 BINDING PROTEIN P100"/>
    <property type="match status" value="1"/>
</dbReference>
<dbReference type="PROSITE" id="PS50830">
    <property type="entry name" value="TNASE_3"/>
    <property type="match status" value="1"/>
</dbReference>
<evidence type="ECO:0000256" key="3">
    <source>
        <dbReference type="ARBA" id="ARBA00022801"/>
    </source>
</evidence>
<dbReference type="InterPro" id="IPR035437">
    <property type="entry name" value="SNase_OB-fold_sf"/>
</dbReference>
<keyword evidence="2" id="KW-0255">Endonuclease</keyword>
<dbReference type="GO" id="GO:0004519">
    <property type="term" value="F:endonuclease activity"/>
    <property type="evidence" value="ECO:0007669"/>
    <property type="project" value="UniProtKB-KW"/>
</dbReference>
<feature type="domain" description="TNase-like" evidence="4">
    <location>
        <begin position="45"/>
        <end position="169"/>
    </location>
</feature>
<gene>
    <name evidence="5" type="ORF">UR23_C0009G0001</name>
</gene>
<dbReference type="Gene3D" id="2.40.50.90">
    <property type="match status" value="1"/>
</dbReference>
<keyword evidence="1" id="KW-0540">Nuclease</keyword>
<dbReference type="SMART" id="SM00318">
    <property type="entry name" value="SNc"/>
    <property type="match status" value="1"/>
</dbReference>
<dbReference type="AlphaFoldDB" id="A0A0F9ZDW5"/>
<evidence type="ECO:0000259" key="4">
    <source>
        <dbReference type="PROSITE" id="PS50830"/>
    </source>
</evidence>
<proteinExistence type="predicted"/>
<comment type="caution">
    <text evidence="5">The sequence shown here is derived from an EMBL/GenBank/DDBJ whole genome shotgun (WGS) entry which is preliminary data.</text>
</comment>
<dbReference type="Proteomes" id="UP000034349">
    <property type="component" value="Unassembled WGS sequence"/>
</dbReference>
<dbReference type="GO" id="GO:0016787">
    <property type="term" value="F:hydrolase activity"/>
    <property type="evidence" value="ECO:0007669"/>
    <property type="project" value="UniProtKB-KW"/>
</dbReference>
<keyword evidence="3" id="KW-0378">Hydrolase</keyword>
<organism evidence="5 6">
    <name type="scientific">Candidatus Roizmanbacteria bacterium GW2011_GWA2_32_13</name>
    <dbReference type="NCBI Taxonomy" id="1618475"/>
    <lineage>
        <taxon>Bacteria</taxon>
        <taxon>Candidatus Roizmaniibacteriota</taxon>
    </lineage>
</organism>
<evidence type="ECO:0000313" key="6">
    <source>
        <dbReference type="Proteomes" id="UP000034349"/>
    </source>
</evidence>
<reference evidence="5 6" key="1">
    <citation type="journal article" date="2015" name="Nature">
        <title>rRNA introns, odd ribosomes, and small enigmatic genomes across a large radiation of phyla.</title>
        <authorList>
            <person name="Brown C.T."/>
            <person name="Hug L.A."/>
            <person name="Thomas B.C."/>
            <person name="Sharon I."/>
            <person name="Castelle C.J."/>
            <person name="Singh A."/>
            <person name="Wilkins M.J."/>
            <person name="Williams K.H."/>
            <person name="Banfield J.F."/>
        </authorList>
    </citation>
    <scope>NUCLEOTIDE SEQUENCE [LARGE SCALE GENOMIC DNA]</scope>
</reference>
<evidence type="ECO:0000256" key="1">
    <source>
        <dbReference type="ARBA" id="ARBA00022722"/>
    </source>
</evidence>
<evidence type="ECO:0000256" key="2">
    <source>
        <dbReference type="ARBA" id="ARBA00022759"/>
    </source>
</evidence>
<accession>A0A0F9ZDW5</accession>
<dbReference type="Pfam" id="PF00565">
    <property type="entry name" value="SNase"/>
    <property type="match status" value="1"/>
</dbReference>
<protein>
    <submittedName>
        <fullName evidence="5">Nuclease</fullName>
    </submittedName>
</protein>
<dbReference type="EMBL" id="LBOK01000009">
    <property type="protein sequence ID" value="KKP36971.1"/>
    <property type="molecule type" value="Genomic_DNA"/>
</dbReference>
<name>A0A0F9ZDW5_9BACT</name>
<dbReference type="PANTHER" id="PTHR12302:SF3">
    <property type="entry name" value="SERINE_THREONINE-PROTEIN KINASE 31"/>
    <property type="match status" value="1"/>
</dbReference>
<dbReference type="InterPro" id="IPR016071">
    <property type="entry name" value="Staphylococal_nuclease_OB-fold"/>
</dbReference>
<sequence>MKKKNKIISYFLVLLLVVLSFFGGSYFEKQKIKTQSTFPTETSTNVSPITVTEVNDGDTLKLSDGKTFRLYGVNAPEVKEPFFEEAKAFTQNLVLGKEISFEQEENYKVDKFGRELGYVFVGGVNLNIELVRNGLARVVLYEKRAKIKYQDELLTAENEAKEKRIGIWK</sequence>